<evidence type="ECO:0000313" key="3">
    <source>
        <dbReference type="Proteomes" id="UP000585836"/>
    </source>
</evidence>
<organism evidence="2 3">
    <name type="scientific">Streptomyces echinatus</name>
    <dbReference type="NCBI Taxonomy" id="67293"/>
    <lineage>
        <taxon>Bacteria</taxon>
        <taxon>Bacillati</taxon>
        <taxon>Actinomycetota</taxon>
        <taxon>Actinomycetes</taxon>
        <taxon>Kitasatosporales</taxon>
        <taxon>Streptomycetaceae</taxon>
        <taxon>Streptomyces</taxon>
    </lineage>
</organism>
<keyword evidence="3" id="KW-1185">Reference proteome</keyword>
<dbReference type="AlphaFoldDB" id="A0A7W9PRH2"/>
<protein>
    <submittedName>
        <fullName evidence="2">Uncharacterized protein</fullName>
    </submittedName>
</protein>
<dbReference type="Proteomes" id="UP000585836">
    <property type="component" value="Unassembled WGS sequence"/>
</dbReference>
<evidence type="ECO:0000313" key="2">
    <source>
        <dbReference type="EMBL" id="MBB5926436.1"/>
    </source>
</evidence>
<feature type="chain" id="PRO_5031262487" evidence="1">
    <location>
        <begin position="25"/>
        <end position="61"/>
    </location>
</feature>
<name>A0A7W9PRH2_9ACTN</name>
<reference evidence="2 3" key="1">
    <citation type="submission" date="2020-08" db="EMBL/GenBank/DDBJ databases">
        <title>Genomic Encyclopedia of Type Strains, Phase III (KMG-III): the genomes of soil and plant-associated and newly described type strains.</title>
        <authorList>
            <person name="Whitman W."/>
        </authorList>
    </citation>
    <scope>NUCLEOTIDE SEQUENCE [LARGE SCALE GENOMIC DNA]</scope>
    <source>
        <strain evidence="2 3">CECT 3313</strain>
    </source>
</reference>
<proteinExistence type="predicted"/>
<sequence length="61" mass="6360">MRIPRTAAAATVLVALLIHTTAHAAAPAAVPGDTVTLPVQAALAQLEVLNEDRTGYERTKL</sequence>
<accession>A0A7W9PRH2</accession>
<keyword evidence="1" id="KW-0732">Signal</keyword>
<evidence type="ECO:0000256" key="1">
    <source>
        <dbReference type="SAM" id="SignalP"/>
    </source>
</evidence>
<dbReference type="EMBL" id="JACHJK010000003">
    <property type="protein sequence ID" value="MBB5926436.1"/>
    <property type="molecule type" value="Genomic_DNA"/>
</dbReference>
<feature type="signal peptide" evidence="1">
    <location>
        <begin position="1"/>
        <end position="24"/>
    </location>
</feature>
<gene>
    <name evidence="2" type="ORF">FHS34_001892</name>
</gene>
<dbReference type="RefSeq" id="WP_184963178.1">
    <property type="nucleotide sequence ID" value="NZ_BAAAWF010000083.1"/>
</dbReference>
<comment type="caution">
    <text evidence="2">The sequence shown here is derived from an EMBL/GenBank/DDBJ whole genome shotgun (WGS) entry which is preliminary data.</text>
</comment>